<keyword evidence="1" id="KW-0472">Membrane</keyword>
<reference evidence="2 3" key="1">
    <citation type="submission" date="2018-03" db="EMBL/GenBank/DDBJ databases">
        <title>Genomic Encyclopedia of Archaeal and Bacterial Type Strains, Phase II (KMG-II): from individual species to whole genera.</title>
        <authorList>
            <person name="Goeker M."/>
        </authorList>
    </citation>
    <scope>NUCLEOTIDE SEQUENCE [LARGE SCALE GENOMIC DNA]</scope>
    <source>
        <strain evidence="2 3">DSM 100346</strain>
    </source>
</reference>
<organism evidence="2 3">
    <name type="scientific">Dyadobacter jejuensis</name>
    <dbReference type="NCBI Taxonomy" id="1082580"/>
    <lineage>
        <taxon>Bacteria</taxon>
        <taxon>Pseudomonadati</taxon>
        <taxon>Bacteroidota</taxon>
        <taxon>Cytophagia</taxon>
        <taxon>Cytophagales</taxon>
        <taxon>Spirosomataceae</taxon>
        <taxon>Dyadobacter</taxon>
    </lineage>
</organism>
<protein>
    <submittedName>
        <fullName evidence="2">Uncharacterized protein</fullName>
    </submittedName>
</protein>
<comment type="caution">
    <text evidence="2">The sequence shown here is derived from an EMBL/GenBank/DDBJ whole genome shotgun (WGS) entry which is preliminary data.</text>
</comment>
<dbReference type="Proteomes" id="UP000245880">
    <property type="component" value="Unassembled WGS sequence"/>
</dbReference>
<feature type="transmembrane region" description="Helical" evidence="1">
    <location>
        <begin position="12"/>
        <end position="35"/>
    </location>
</feature>
<keyword evidence="1" id="KW-0812">Transmembrane</keyword>
<evidence type="ECO:0000313" key="2">
    <source>
        <dbReference type="EMBL" id="PWJ59645.1"/>
    </source>
</evidence>
<evidence type="ECO:0000256" key="1">
    <source>
        <dbReference type="SAM" id="Phobius"/>
    </source>
</evidence>
<keyword evidence="1" id="KW-1133">Transmembrane helix</keyword>
<accession>A0A316APD1</accession>
<sequence length="68" mass="6789">MEKLNIEKLEIIIGGGSCASSAGVSMGSTIVAGFGIAAGTFSFGIGFLVVAGLATAWAWADCGHTGFY</sequence>
<feature type="transmembrane region" description="Helical" evidence="1">
    <location>
        <begin position="41"/>
        <end position="60"/>
    </location>
</feature>
<proteinExistence type="predicted"/>
<gene>
    <name evidence="2" type="ORF">CLV98_102479</name>
</gene>
<keyword evidence="3" id="KW-1185">Reference proteome</keyword>
<dbReference type="AlphaFoldDB" id="A0A316APD1"/>
<dbReference type="EMBL" id="QGDT01000002">
    <property type="protein sequence ID" value="PWJ59645.1"/>
    <property type="molecule type" value="Genomic_DNA"/>
</dbReference>
<evidence type="ECO:0000313" key="3">
    <source>
        <dbReference type="Proteomes" id="UP000245880"/>
    </source>
</evidence>
<dbReference type="RefSeq" id="WP_109673492.1">
    <property type="nucleotide sequence ID" value="NZ_QGDT01000002.1"/>
</dbReference>
<name>A0A316APD1_9BACT</name>